<dbReference type="EMBL" id="CP013469">
    <property type="protein sequence ID" value="ALR88241.1"/>
    <property type="molecule type" value="Genomic_DNA"/>
</dbReference>
<evidence type="ECO:0000313" key="9">
    <source>
        <dbReference type="EMBL" id="ALR88241.1"/>
    </source>
</evidence>
<dbReference type="InterPro" id="IPR051906">
    <property type="entry name" value="TolC-like"/>
</dbReference>
<keyword evidence="6" id="KW-0472">Membrane</keyword>
<evidence type="ECO:0000256" key="7">
    <source>
        <dbReference type="ARBA" id="ARBA00023237"/>
    </source>
</evidence>
<evidence type="ECO:0000256" key="4">
    <source>
        <dbReference type="ARBA" id="ARBA00022452"/>
    </source>
</evidence>
<keyword evidence="5" id="KW-0812">Transmembrane</keyword>
<proteinExistence type="inferred from homology"/>
<sequence length="411" mass="45085">MREILLLSIVTFSFGIFSANAQNMPEKIDFHRAVNMAWAVDPVRTELQVGHHSAKARSSAAGSWFAGGPTLSGEYMDDHAIGSNEGYTTYQGGVSVPLWLPGQGSATRQVASAEAASLDEQLNVEYLSLSIRVLDGAAKAQIAQERLKAAHQLYEYASRINSLIAHSAHVGESSSSESQIAQSEMENARNEQALAQEYLENSQAELEVLFAQPVEVDLSHGADMAHVRFVEPRDMEDNDPRVKAAHKNVEAAQANMKLARRSFMPNPELGIDVIHEKQYGSPWDDRVGVNFSIPLPSEARNTPIMSEASNRLASANSQEIQARRMVHLEISRVRARLMAATAARQTTRIAAANMQKRVAAEEHAWRVGEATLETVMQAEQAACNAQFANARAEVEWHVATLRMMIAMGITP</sequence>
<keyword evidence="8" id="KW-0732">Signal</keyword>
<feature type="signal peptide" evidence="8">
    <location>
        <begin position="1"/>
        <end position="21"/>
    </location>
</feature>
<feature type="chain" id="PRO_5006613300" evidence="8">
    <location>
        <begin position="22"/>
        <end position="411"/>
    </location>
</feature>
<comment type="similarity">
    <text evidence="2">Belongs to the outer membrane factor (OMF) (TC 1.B.17) family.</text>
</comment>
<gene>
    <name evidence="9" type="ORF">DB34_13825</name>
</gene>
<dbReference type="GO" id="GO:0015562">
    <property type="term" value="F:efflux transmembrane transporter activity"/>
    <property type="evidence" value="ECO:0007669"/>
    <property type="project" value="InterPro"/>
</dbReference>
<evidence type="ECO:0000256" key="1">
    <source>
        <dbReference type="ARBA" id="ARBA00004442"/>
    </source>
</evidence>
<evidence type="ECO:0000256" key="3">
    <source>
        <dbReference type="ARBA" id="ARBA00022448"/>
    </source>
</evidence>
<evidence type="ECO:0000256" key="2">
    <source>
        <dbReference type="ARBA" id="ARBA00007613"/>
    </source>
</evidence>
<dbReference type="PANTHER" id="PTHR30026:SF20">
    <property type="entry name" value="OUTER MEMBRANE PROTEIN TOLC"/>
    <property type="match status" value="1"/>
</dbReference>
<geneLocation type="plasmid" evidence="9">
    <name>ApAb3p1</name>
</geneLocation>
<dbReference type="Pfam" id="PF02321">
    <property type="entry name" value="OEP"/>
    <property type="match status" value="2"/>
</dbReference>
<organism evidence="9">
    <name type="scientific">Acetobacter pasteurianus</name>
    <name type="common">Acetobacter turbidans</name>
    <dbReference type="NCBI Taxonomy" id="438"/>
    <lineage>
        <taxon>Bacteria</taxon>
        <taxon>Pseudomonadati</taxon>
        <taxon>Pseudomonadota</taxon>
        <taxon>Alphaproteobacteria</taxon>
        <taxon>Acetobacterales</taxon>
        <taxon>Acetobacteraceae</taxon>
        <taxon>Acetobacter</taxon>
    </lineage>
</organism>
<keyword evidence="7" id="KW-0998">Cell outer membrane</keyword>
<keyword evidence="9" id="KW-0614">Plasmid</keyword>
<dbReference type="Gene3D" id="1.20.1600.10">
    <property type="entry name" value="Outer membrane efflux proteins (OEP)"/>
    <property type="match status" value="1"/>
</dbReference>
<reference evidence="9" key="1">
    <citation type="submission" date="2015-11" db="EMBL/GenBank/DDBJ databases">
        <title>Plasmid sequences of Acetobacter pasteurianus Ab3.</title>
        <authorList>
            <person name="Xia K."/>
            <person name="Li Y."/>
        </authorList>
    </citation>
    <scope>NUCLEOTIDE SEQUENCE</scope>
    <source>
        <strain evidence="9">Ab3</strain>
        <plasmid evidence="9">ApAb3p1</plasmid>
    </source>
</reference>
<evidence type="ECO:0000256" key="8">
    <source>
        <dbReference type="SAM" id="SignalP"/>
    </source>
</evidence>
<dbReference type="SUPFAM" id="SSF56954">
    <property type="entry name" value="Outer membrane efflux proteins (OEP)"/>
    <property type="match status" value="1"/>
</dbReference>
<evidence type="ECO:0000256" key="6">
    <source>
        <dbReference type="ARBA" id="ARBA00023136"/>
    </source>
</evidence>
<evidence type="ECO:0000256" key="5">
    <source>
        <dbReference type="ARBA" id="ARBA00022692"/>
    </source>
</evidence>
<keyword evidence="3" id="KW-0813">Transport</keyword>
<dbReference type="GO" id="GO:0015288">
    <property type="term" value="F:porin activity"/>
    <property type="evidence" value="ECO:0007669"/>
    <property type="project" value="TreeGrafter"/>
</dbReference>
<dbReference type="InterPro" id="IPR003423">
    <property type="entry name" value="OMP_efflux"/>
</dbReference>
<dbReference type="GO" id="GO:0009279">
    <property type="term" value="C:cell outer membrane"/>
    <property type="evidence" value="ECO:0007669"/>
    <property type="project" value="UniProtKB-SubCell"/>
</dbReference>
<dbReference type="RefSeq" id="WP_168455087.1">
    <property type="nucleotide sequence ID" value="NZ_CP013469.1"/>
</dbReference>
<dbReference type="GO" id="GO:1990281">
    <property type="term" value="C:efflux pump complex"/>
    <property type="evidence" value="ECO:0007669"/>
    <property type="project" value="TreeGrafter"/>
</dbReference>
<accession>A0A0S3JPB4</accession>
<protein>
    <submittedName>
        <fullName evidence="9">Cobalt transporter</fullName>
    </submittedName>
</protein>
<name>A0A0S3JPB4_ACEPA</name>
<dbReference type="AlphaFoldDB" id="A0A0S3JPB4"/>
<comment type="subcellular location">
    <subcellularLocation>
        <location evidence="1">Cell outer membrane</location>
    </subcellularLocation>
</comment>
<keyword evidence="4" id="KW-1134">Transmembrane beta strand</keyword>
<dbReference type="PANTHER" id="PTHR30026">
    <property type="entry name" value="OUTER MEMBRANE PROTEIN TOLC"/>
    <property type="match status" value="1"/>
</dbReference>